<evidence type="ECO:0000256" key="1">
    <source>
        <dbReference type="SAM" id="MobiDB-lite"/>
    </source>
</evidence>
<dbReference type="Proteomes" id="UP000799536">
    <property type="component" value="Unassembled WGS sequence"/>
</dbReference>
<comment type="caution">
    <text evidence="2">The sequence shown here is derived from an EMBL/GenBank/DDBJ whole genome shotgun (WGS) entry which is preliminary data.</text>
</comment>
<protein>
    <submittedName>
        <fullName evidence="2">Uncharacterized protein</fullName>
    </submittedName>
</protein>
<sequence>MHPRPSKPRYRPDAVQDAQMRRVPTSSRVRAGGTLRCSIAETGNQGLSAAPKNSSARLSRKPIRVSPNSPAAFFELCSLQLRAITGGCPSALAQLQKISRTECGASLSLEAVATCGTVAVARIGIAGRCSKANIHTNVPLKATQRSGSHGKRRVKADDG</sequence>
<accession>A0A9P4JQS9</accession>
<evidence type="ECO:0000313" key="3">
    <source>
        <dbReference type="Proteomes" id="UP000799536"/>
    </source>
</evidence>
<keyword evidence="3" id="KW-1185">Reference proteome</keyword>
<reference evidence="2" key="1">
    <citation type="journal article" date="2020" name="Stud. Mycol.">
        <title>101 Dothideomycetes genomes: a test case for predicting lifestyles and emergence of pathogens.</title>
        <authorList>
            <person name="Haridas S."/>
            <person name="Albert R."/>
            <person name="Binder M."/>
            <person name="Bloem J."/>
            <person name="Labutti K."/>
            <person name="Salamov A."/>
            <person name="Andreopoulos B."/>
            <person name="Baker S."/>
            <person name="Barry K."/>
            <person name="Bills G."/>
            <person name="Bluhm B."/>
            <person name="Cannon C."/>
            <person name="Castanera R."/>
            <person name="Culley D."/>
            <person name="Daum C."/>
            <person name="Ezra D."/>
            <person name="Gonzalez J."/>
            <person name="Henrissat B."/>
            <person name="Kuo A."/>
            <person name="Liang C."/>
            <person name="Lipzen A."/>
            <person name="Lutzoni F."/>
            <person name="Magnuson J."/>
            <person name="Mondo S."/>
            <person name="Nolan M."/>
            <person name="Ohm R."/>
            <person name="Pangilinan J."/>
            <person name="Park H.-J."/>
            <person name="Ramirez L."/>
            <person name="Alfaro M."/>
            <person name="Sun H."/>
            <person name="Tritt A."/>
            <person name="Yoshinaga Y."/>
            <person name="Zwiers L.-H."/>
            <person name="Turgeon B."/>
            <person name="Goodwin S."/>
            <person name="Spatafora J."/>
            <person name="Crous P."/>
            <person name="Grigoriev I."/>
        </authorList>
    </citation>
    <scope>NUCLEOTIDE SEQUENCE</scope>
    <source>
        <strain evidence="2">ATCC 74209</strain>
    </source>
</reference>
<dbReference type="AlphaFoldDB" id="A0A9P4JQS9"/>
<feature type="region of interest" description="Disordered" evidence="1">
    <location>
        <begin position="1"/>
        <end position="28"/>
    </location>
</feature>
<gene>
    <name evidence="2" type="ORF">GQ43DRAFT_440494</name>
</gene>
<name>A0A9P4JQS9_9PLEO</name>
<proteinExistence type="predicted"/>
<evidence type="ECO:0000313" key="2">
    <source>
        <dbReference type="EMBL" id="KAF2201559.1"/>
    </source>
</evidence>
<dbReference type="EMBL" id="ML993971">
    <property type="protein sequence ID" value="KAF2201559.1"/>
    <property type="molecule type" value="Genomic_DNA"/>
</dbReference>
<organism evidence="2 3">
    <name type="scientific">Delitschia confertaspora ATCC 74209</name>
    <dbReference type="NCBI Taxonomy" id="1513339"/>
    <lineage>
        <taxon>Eukaryota</taxon>
        <taxon>Fungi</taxon>
        <taxon>Dikarya</taxon>
        <taxon>Ascomycota</taxon>
        <taxon>Pezizomycotina</taxon>
        <taxon>Dothideomycetes</taxon>
        <taxon>Pleosporomycetidae</taxon>
        <taxon>Pleosporales</taxon>
        <taxon>Delitschiaceae</taxon>
        <taxon>Delitschia</taxon>
    </lineage>
</organism>